<feature type="non-terminal residue" evidence="4">
    <location>
        <position position="83"/>
    </location>
</feature>
<dbReference type="PANTHER" id="PTHR10277">
    <property type="entry name" value="HOMOCITRATE SYNTHASE-RELATED"/>
    <property type="match status" value="1"/>
</dbReference>
<dbReference type="EMBL" id="JAGRQH010000101">
    <property type="protein sequence ID" value="MBR0560803.1"/>
    <property type="molecule type" value="Genomic_DNA"/>
</dbReference>
<dbReference type="InterPro" id="IPR050073">
    <property type="entry name" value="2-IPM_HCS-like"/>
</dbReference>
<dbReference type="Pfam" id="PF22617">
    <property type="entry name" value="HCS_D2"/>
    <property type="match status" value="1"/>
</dbReference>
<dbReference type="InterPro" id="IPR054691">
    <property type="entry name" value="LeuA/HCS_post-cat"/>
</dbReference>
<feature type="domain" description="2-isopropylmalate synthase/homocitrate synthase post-catalytic" evidence="3">
    <location>
        <begin position="1"/>
        <end position="57"/>
    </location>
</feature>
<evidence type="ECO:0000256" key="2">
    <source>
        <dbReference type="ARBA" id="ARBA00022679"/>
    </source>
</evidence>
<accession>A0ABS5EA58</accession>
<dbReference type="Proteomes" id="UP000677812">
    <property type="component" value="Unassembled WGS sequence"/>
</dbReference>
<gene>
    <name evidence="4" type="ORF">KB213_12215</name>
</gene>
<keyword evidence="4" id="KW-0012">Acyltransferase</keyword>
<evidence type="ECO:0000313" key="4">
    <source>
        <dbReference type="EMBL" id="MBR0560803.1"/>
    </source>
</evidence>
<evidence type="ECO:0000313" key="5">
    <source>
        <dbReference type="Proteomes" id="UP000677812"/>
    </source>
</evidence>
<dbReference type="GO" id="GO:0003852">
    <property type="term" value="F:2-isopropylmalate synthase activity"/>
    <property type="evidence" value="ECO:0007669"/>
    <property type="project" value="UniProtKB-EC"/>
</dbReference>
<name>A0ABS5EA58_9PROT</name>
<evidence type="ECO:0000256" key="1">
    <source>
        <dbReference type="ARBA" id="ARBA00009396"/>
    </source>
</evidence>
<dbReference type="EC" id="2.3.3.13" evidence="4"/>
<dbReference type="Gene3D" id="1.10.238.260">
    <property type="match status" value="1"/>
</dbReference>
<proteinExistence type="inferred from homology"/>
<evidence type="ECO:0000259" key="3">
    <source>
        <dbReference type="Pfam" id="PF22617"/>
    </source>
</evidence>
<reference evidence="4 5" key="1">
    <citation type="submission" date="2021-04" db="EMBL/GenBank/DDBJ databases">
        <title>The complete genome sequence of Neokomagataea sp. TBRC 2177.</title>
        <authorList>
            <person name="Charoenyingcharoen P."/>
            <person name="Yukphan P."/>
        </authorList>
    </citation>
    <scope>NUCLEOTIDE SEQUENCE [LARGE SCALE GENOMIC DNA]</scope>
    <source>
        <strain evidence="4 5">TBRC 2177</strain>
    </source>
</reference>
<keyword evidence="2 4" id="KW-0808">Transferase</keyword>
<protein>
    <submittedName>
        <fullName evidence="4">2-isopropylmalate synthase</fullName>
        <ecNumber evidence="4">2.3.3.13</ecNumber>
    </submittedName>
</protein>
<comment type="caution">
    <text evidence="4">The sequence shown here is derived from an EMBL/GenBank/DDBJ whole genome shotgun (WGS) entry which is preliminary data.</text>
</comment>
<organism evidence="4 5">
    <name type="scientific">Neokomagataea anthophila</name>
    <dbReference type="NCBI Taxonomy" id="2826925"/>
    <lineage>
        <taxon>Bacteria</taxon>
        <taxon>Pseudomonadati</taxon>
        <taxon>Pseudomonadota</taxon>
        <taxon>Alphaproteobacteria</taxon>
        <taxon>Acetobacterales</taxon>
        <taxon>Acetobacteraceae</taxon>
        <taxon>Neokomagataea</taxon>
    </lineage>
</organism>
<comment type="similarity">
    <text evidence="1">Belongs to the alpha-IPM synthase/homocitrate synthase family. LeuA type 1 subfamily.</text>
</comment>
<keyword evidence="5" id="KW-1185">Reference proteome</keyword>
<feature type="non-terminal residue" evidence="4">
    <location>
        <position position="1"/>
    </location>
</feature>
<sequence>IMTPDSVGWTKTSLVLGKHSGRAAFRDKLAQLGYAELDDTALIAAFTSFKDLADRKKDVFDDDILALVDVESRDHVLVRLFAL</sequence>
<dbReference type="PANTHER" id="PTHR10277:SF9">
    <property type="entry name" value="2-ISOPROPYLMALATE SYNTHASE 1, CHLOROPLASTIC-RELATED"/>
    <property type="match status" value="1"/>
</dbReference>